<feature type="domain" description="Calcineurin-like phosphoesterase" evidence="3">
    <location>
        <begin position="61"/>
        <end position="219"/>
    </location>
</feature>
<dbReference type="SUPFAM" id="SSF56300">
    <property type="entry name" value="Metallo-dependent phosphatases"/>
    <property type="match status" value="1"/>
</dbReference>
<evidence type="ECO:0000256" key="2">
    <source>
        <dbReference type="ARBA" id="ARBA00022801"/>
    </source>
</evidence>
<evidence type="ECO:0000313" key="4">
    <source>
        <dbReference type="EMBL" id="SUZ85278.1"/>
    </source>
</evidence>
<dbReference type="GO" id="GO:0046872">
    <property type="term" value="F:metal ion binding"/>
    <property type="evidence" value="ECO:0007669"/>
    <property type="project" value="UniProtKB-KW"/>
</dbReference>
<keyword evidence="1" id="KW-0479">Metal-binding</keyword>
<dbReference type="GO" id="GO:0016020">
    <property type="term" value="C:membrane"/>
    <property type="evidence" value="ECO:0007669"/>
    <property type="project" value="GOC"/>
</dbReference>
<dbReference type="GO" id="GO:0009245">
    <property type="term" value="P:lipid A biosynthetic process"/>
    <property type="evidence" value="ECO:0007669"/>
    <property type="project" value="TreeGrafter"/>
</dbReference>
<accession>A0A381R355</accession>
<reference evidence="4" key="1">
    <citation type="submission" date="2018-05" db="EMBL/GenBank/DDBJ databases">
        <authorList>
            <person name="Lanie J.A."/>
            <person name="Ng W.-L."/>
            <person name="Kazmierczak K.M."/>
            <person name="Andrzejewski T.M."/>
            <person name="Davidsen T.M."/>
            <person name="Wayne K.J."/>
            <person name="Tettelin H."/>
            <person name="Glass J.I."/>
            <person name="Rusch D."/>
            <person name="Podicherti R."/>
            <person name="Tsui H.-C.T."/>
            <person name="Winkler M.E."/>
        </authorList>
    </citation>
    <scope>NUCLEOTIDE SEQUENCE</scope>
</reference>
<keyword evidence="2" id="KW-0378">Hydrolase</keyword>
<dbReference type="PROSITE" id="PS51318">
    <property type="entry name" value="TAT"/>
    <property type="match status" value="1"/>
</dbReference>
<evidence type="ECO:0000256" key="1">
    <source>
        <dbReference type="ARBA" id="ARBA00022723"/>
    </source>
</evidence>
<dbReference type="PANTHER" id="PTHR31302">
    <property type="entry name" value="TRANSMEMBRANE PROTEIN WITH METALLOPHOSPHOESTERASE DOMAIN-RELATED"/>
    <property type="match status" value="1"/>
</dbReference>
<organism evidence="4">
    <name type="scientific">marine metagenome</name>
    <dbReference type="NCBI Taxonomy" id="408172"/>
    <lineage>
        <taxon>unclassified sequences</taxon>
        <taxon>metagenomes</taxon>
        <taxon>ecological metagenomes</taxon>
    </lineage>
</organism>
<dbReference type="InterPro" id="IPR051158">
    <property type="entry name" value="Metallophosphoesterase_sf"/>
</dbReference>
<dbReference type="PANTHER" id="PTHR31302:SF31">
    <property type="entry name" value="PHOSPHODIESTERASE YAEI"/>
    <property type="match status" value="1"/>
</dbReference>
<dbReference type="EMBL" id="UINC01001628">
    <property type="protein sequence ID" value="SUZ85278.1"/>
    <property type="molecule type" value="Genomic_DNA"/>
</dbReference>
<dbReference type="InterPro" id="IPR006311">
    <property type="entry name" value="TAT_signal"/>
</dbReference>
<evidence type="ECO:0000259" key="3">
    <source>
        <dbReference type="Pfam" id="PF00149"/>
    </source>
</evidence>
<dbReference type="GO" id="GO:0008758">
    <property type="term" value="F:UDP-2,3-diacylglucosamine hydrolase activity"/>
    <property type="evidence" value="ECO:0007669"/>
    <property type="project" value="TreeGrafter"/>
</dbReference>
<dbReference type="Gene3D" id="3.60.21.10">
    <property type="match status" value="1"/>
</dbReference>
<sequence length="281" mass="30490">MAKSPELDRLSRRSVMKAIIAAGVGGVAATGTYSFLYARRNLEITRTTLVTSGLPEALSGLRIGLLTDLHRSLTVPREDIEKAVTAMMKERPDLIVLGGDYVTWRDPQFVEDVADILAPLTAPHGVFAILGNHDDERAMPAALTAQGFEVLMDARTRIRVAGESLDLVGLRFWTRRSTDVIPLLSSATRPAIVLAHDPRRVFEAAALDLSVVLSGHTHGGQIVIPGLGAIAARKFPIASGVFHQRNTTLFVSRGIGTVYVPFRLNCPPEVAILTLARRPYL</sequence>
<name>A0A381R355_9ZZZZ</name>
<dbReference type="InterPro" id="IPR029052">
    <property type="entry name" value="Metallo-depent_PP-like"/>
</dbReference>
<dbReference type="CDD" id="cd07385">
    <property type="entry name" value="MPP_YkuE_C"/>
    <property type="match status" value="1"/>
</dbReference>
<dbReference type="InterPro" id="IPR004843">
    <property type="entry name" value="Calcineurin-like_PHP"/>
</dbReference>
<dbReference type="AlphaFoldDB" id="A0A381R355"/>
<dbReference type="Pfam" id="PF00149">
    <property type="entry name" value="Metallophos"/>
    <property type="match status" value="1"/>
</dbReference>
<protein>
    <recommendedName>
        <fullName evidence="3">Calcineurin-like phosphoesterase domain-containing protein</fullName>
    </recommendedName>
</protein>
<gene>
    <name evidence="4" type="ORF">METZ01_LOCUS38132</name>
</gene>
<proteinExistence type="predicted"/>